<evidence type="ECO:0000313" key="3">
    <source>
        <dbReference type="EMBL" id="CAD8076492.1"/>
    </source>
</evidence>
<dbReference type="Proteomes" id="UP000692954">
    <property type="component" value="Unassembled WGS sequence"/>
</dbReference>
<name>A0A8S1MCT8_9CILI</name>
<gene>
    <name evidence="3" type="ORF">PSON_ATCC_30995.1.T0350002</name>
</gene>
<feature type="region of interest" description="Disordered" evidence="1">
    <location>
        <begin position="1"/>
        <end position="54"/>
    </location>
</feature>
<organism evidence="3 4">
    <name type="scientific">Paramecium sonneborni</name>
    <dbReference type="NCBI Taxonomy" id="65129"/>
    <lineage>
        <taxon>Eukaryota</taxon>
        <taxon>Sar</taxon>
        <taxon>Alveolata</taxon>
        <taxon>Ciliophora</taxon>
        <taxon>Intramacronucleata</taxon>
        <taxon>Oligohymenophorea</taxon>
        <taxon>Peniculida</taxon>
        <taxon>Parameciidae</taxon>
        <taxon>Paramecium</taxon>
    </lineage>
</organism>
<feature type="compositionally biased region" description="Low complexity" evidence="1">
    <location>
        <begin position="40"/>
        <end position="53"/>
    </location>
</feature>
<protein>
    <recommendedName>
        <fullName evidence="2">NAC-A/B domain-containing protein</fullName>
    </recommendedName>
</protein>
<feature type="compositionally biased region" description="Polar residues" evidence="1">
    <location>
        <begin position="1"/>
        <end position="18"/>
    </location>
</feature>
<feature type="compositionally biased region" description="Basic and acidic residues" evidence="1">
    <location>
        <begin position="149"/>
        <end position="166"/>
    </location>
</feature>
<evidence type="ECO:0000259" key="2">
    <source>
        <dbReference type="PROSITE" id="PS51151"/>
    </source>
</evidence>
<dbReference type="GO" id="GO:0005854">
    <property type="term" value="C:nascent polypeptide-associated complex"/>
    <property type="evidence" value="ECO:0007669"/>
    <property type="project" value="InterPro"/>
</dbReference>
<proteinExistence type="predicted"/>
<dbReference type="PANTHER" id="PTHR21713">
    <property type="entry name" value="NASCENT POLYPEPTIDE ASSOCIATED COMPLEX ALPHA SUBUNIT-RELATED"/>
    <property type="match status" value="1"/>
</dbReference>
<dbReference type="OrthoDB" id="3169036at2759"/>
<keyword evidence="4" id="KW-1185">Reference proteome</keyword>
<feature type="domain" description="NAC-A/B" evidence="2">
    <location>
        <begin position="164"/>
        <end position="230"/>
    </location>
</feature>
<dbReference type="CDD" id="cd22054">
    <property type="entry name" value="NAC_NACA"/>
    <property type="match status" value="1"/>
</dbReference>
<dbReference type="AlphaFoldDB" id="A0A8S1MCT8"/>
<accession>A0A8S1MCT8</accession>
<evidence type="ECO:0000313" key="4">
    <source>
        <dbReference type="Proteomes" id="UP000692954"/>
    </source>
</evidence>
<dbReference type="InterPro" id="IPR002715">
    <property type="entry name" value="Nas_poly-pep-assoc_cplx_dom"/>
</dbReference>
<comment type="caution">
    <text evidence="3">The sequence shown here is derived from an EMBL/GenBank/DDBJ whole genome shotgun (WGS) entry which is preliminary data.</text>
</comment>
<feature type="compositionally biased region" description="Basic and acidic residues" evidence="1">
    <location>
        <begin position="25"/>
        <end position="39"/>
    </location>
</feature>
<feature type="region of interest" description="Disordered" evidence="1">
    <location>
        <begin position="124"/>
        <end position="166"/>
    </location>
</feature>
<dbReference type="EMBL" id="CAJJDN010000035">
    <property type="protein sequence ID" value="CAD8076492.1"/>
    <property type="molecule type" value="Genomic_DNA"/>
</dbReference>
<evidence type="ECO:0000256" key="1">
    <source>
        <dbReference type="SAM" id="MobiDB-lite"/>
    </source>
</evidence>
<dbReference type="InterPro" id="IPR016641">
    <property type="entry name" value="EGD2/NACA0like"/>
</dbReference>
<dbReference type="PROSITE" id="PS51151">
    <property type="entry name" value="NAC_AB"/>
    <property type="match status" value="1"/>
</dbReference>
<dbReference type="Pfam" id="PF01849">
    <property type="entry name" value="NAC"/>
    <property type="match status" value="1"/>
</dbReference>
<sequence>MNQYNQNPQEIQFNQFSEEPSDQLENEKVHIEHQQDPNRNRTNSQEEQQNQNQISLPSNLNEHQIHVQNFYQSENSINPDYNQNQINLMNDHQYNDIHKNFGSDDINNAHDNARFCETQDKMNNVSENSECDEPQPQPQSQHQQNNSGEGHDYKGGNEKDKKANRGETKFKQALSKLGMKPVYGINRVTIKRGKQYLLYIDNPEILKSVKVNNSYIVFGEAKVHDPTNQIGKQESKNLAQQVQNSTISSWLKNNENKKQKLIQKPEQISDEGIPPESIKMVMEHCKCDKRKAIEALQKSDYDIVQTILTLTG</sequence>
<reference evidence="3" key="1">
    <citation type="submission" date="2021-01" db="EMBL/GenBank/DDBJ databases">
        <authorList>
            <consortium name="Genoscope - CEA"/>
            <person name="William W."/>
        </authorList>
    </citation>
    <scope>NUCLEOTIDE SEQUENCE</scope>
</reference>
<dbReference type="SMART" id="SM01407">
    <property type="entry name" value="NAC"/>
    <property type="match status" value="1"/>
</dbReference>